<evidence type="ECO:0000256" key="1">
    <source>
        <dbReference type="SAM" id="MobiDB-lite"/>
    </source>
</evidence>
<feature type="compositionally biased region" description="Basic and acidic residues" evidence="1">
    <location>
        <begin position="34"/>
        <end position="43"/>
    </location>
</feature>
<evidence type="ECO:0000313" key="3">
    <source>
        <dbReference type="Proteomes" id="UP001176961"/>
    </source>
</evidence>
<protein>
    <submittedName>
        <fullName evidence="2">Uncharacterized protein</fullName>
    </submittedName>
</protein>
<accession>A0AA36GZW6</accession>
<gene>
    <name evidence="2" type="ORF">CYNAS_LOCUS13224</name>
</gene>
<reference evidence="2" key="1">
    <citation type="submission" date="2023-07" db="EMBL/GenBank/DDBJ databases">
        <authorList>
            <consortium name="CYATHOMIX"/>
        </authorList>
    </citation>
    <scope>NUCLEOTIDE SEQUENCE</scope>
    <source>
        <strain evidence="2">N/A</strain>
    </source>
</reference>
<organism evidence="2 3">
    <name type="scientific">Cylicocyclus nassatus</name>
    <name type="common">Nematode worm</name>
    <dbReference type="NCBI Taxonomy" id="53992"/>
    <lineage>
        <taxon>Eukaryota</taxon>
        <taxon>Metazoa</taxon>
        <taxon>Ecdysozoa</taxon>
        <taxon>Nematoda</taxon>
        <taxon>Chromadorea</taxon>
        <taxon>Rhabditida</taxon>
        <taxon>Rhabditina</taxon>
        <taxon>Rhabditomorpha</taxon>
        <taxon>Strongyloidea</taxon>
        <taxon>Strongylidae</taxon>
        <taxon>Cylicocyclus</taxon>
    </lineage>
</organism>
<comment type="caution">
    <text evidence="2">The sequence shown here is derived from an EMBL/GenBank/DDBJ whole genome shotgun (WGS) entry which is preliminary data.</text>
</comment>
<evidence type="ECO:0000313" key="2">
    <source>
        <dbReference type="EMBL" id="CAJ0601241.1"/>
    </source>
</evidence>
<proteinExistence type="predicted"/>
<sequence>MNSPVIGEMTMLIIPSFNHRNSVRDRKLAWSTEQKLKERRSFECRPATIPSSNKQCDPAITSDSQETASAARQVQYSDKSRSRDHNRSSGNSDVRH</sequence>
<dbReference type="AlphaFoldDB" id="A0AA36GZW6"/>
<dbReference type="Proteomes" id="UP001176961">
    <property type="component" value="Unassembled WGS sequence"/>
</dbReference>
<feature type="compositionally biased region" description="Basic and acidic residues" evidence="1">
    <location>
        <begin position="78"/>
        <end position="96"/>
    </location>
</feature>
<name>A0AA36GZW6_CYLNA</name>
<feature type="compositionally biased region" description="Polar residues" evidence="1">
    <location>
        <begin position="49"/>
        <end position="77"/>
    </location>
</feature>
<feature type="region of interest" description="Disordered" evidence="1">
    <location>
        <begin position="34"/>
        <end position="96"/>
    </location>
</feature>
<keyword evidence="3" id="KW-1185">Reference proteome</keyword>
<dbReference type="EMBL" id="CATQJL010000305">
    <property type="protein sequence ID" value="CAJ0601241.1"/>
    <property type="molecule type" value="Genomic_DNA"/>
</dbReference>